<keyword evidence="5" id="KW-0539">Nucleus</keyword>
<dbReference type="EMBL" id="NKXS01002184">
    <property type="protein sequence ID" value="PIN14925.1"/>
    <property type="molecule type" value="Genomic_DNA"/>
</dbReference>
<dbReference type="SMART" id="SM00432">
    <property type="entry name" value="MADS"/>
    <property type="match status" value="1"/>
</dbReference>
<evidence type="ECO:0000259" key="7">
    <source>
        <dbReference type="PROSITE" id="PS50066"/>
    </source>
</evidence>
<dbReference type="PRINTS" id="PR00404">
    <property type="entry name" value="MADSDOMAIN"/>
</dbReference>
<comment type="subcellular location">
    <subcellularLocation>
        <location evidence="1">Nucleus</location>
    </subcellularLocation>
</comment>
<accession>A0A2G9HBM0</accession>
<dbReference type="AlphaFoldDB" id="A0A2G9HBM0"/>
<evidence type="ECO:0000256" key="3">
    <source>
        <dbReference type="ARBA" id="ARBA00023125"/>
    </source>
</evidence>
<dbReference type="PROSITE" id="PS50066">
    <property type="entry name" value="MADS_BOX_2"/>
    <property type="match status" value="1"/>
</dbReference>
<dbReference type="OrthoDB" id="1898716at2759"/>
<dbReference type="PANTHER" id="PTHR48019">
    <property type="entry name" value="SERUM RESPONSE FACTOR HOMOLOG"/>
    <property type="match status" value="1"/>
</dbReference>
<organism evidence="8 9">
    <name type="scientific">Handroanthus impetiginosus</name>
    <dbReference type="NCBI Taxonomy" id="429701"/>
    <lineage>
        <taxon>Eukaryota</taxon>
        <taxon>Viridiplantae</taxon>
        <taxon>Streptophyta</taxon>
        <taxon>Embryophyta</taxon>
        <taxon>Tracheophyta</taxon>
        <taxon>Spermatophyta</taxon>
        <taxon>Magnoliopsida</taxon>
        <taxon>eudicotyledons</taxon>
        <taxon>Gunneridae</taxon>
        <taxon>Pentapetalae</taxon>
        <taxon>asterids</taxon>
        <taxon>lamiids</taxon>
        <taxon>Lamiales</taxon>
        <taxon>Bignoniaceae</taxon>
        <taxon>Crescentiina</taxon>
        <taxon>Tabebuia alliance</taxon>
        <taxon>Handroanthus</taxon>
    </lineage>
</organism>
<dbReference type="Pfam" id="PF00319">
    <property type="entry name" value="SRF-TF"/>
    <property type="match status" value="1"/>
</dbReference>
<dbReference type="GO" id="GO:0005634">
    <property type="term" value="C:nucleus"/>
    <property type="evidence" value="ECO:0007669"/>
    <property type="project" value="UniProtKB-SubCell"/>
</dbReference>
<keyword evidence="3" id="KW-0238">DNA-binding</keyword>
<evidence type="ECO:0000256" key="4">
    <source>
        <dbReference type="ARBA" id="ARBA00023163"/>
    </source>
</evidence>
<dbReference type="GO" id="GO:0046983">
    <property type="term" value="F:protein dimerization activity"/>
    <property type="evidence" value="ECO:0007669"/>
    <property type="project" value="InterPro"/>
</dbReference>
<dbReference type="PROSITE" id="PS00350">
    <property type="entry name" value="MADS_BOX_1"/>
    <property type="match status" value="1"/>
</dbReference>
<evidence type="ECO:0000313" key="9">
    <source>
        <dbReference type="Proteomes" id="UP000231279"/>
    </source>
</evidence>
<keyword evidence="4" id="KW-0804">Transcription</keyword>
<dbReference type="InterPro" id="IPR036879">
    <property type="entry name" value="TF_MADSbox_sf"/>
</dbReference>
<gene>
    <name evidence="8" type="ORF">CDL12_12435</name>
</gene>
<dbReference type="GO" id="GO:0003677">
    <property type="term" value="F:DNA binding"/>
    <property type="evidence" value="ECO:0007669"/>
    <property type="project" value="UniProtKB-KW"/>
</dbReference>
<evidence type="ECO:0000313" key="8">
    <source>
        <dbReference type="EMBL" id="PIN14925.1"/>
    </source>
</evidence>
<evidence type="ECO:0000256" key="6">
    <source>
        <dbReference type="SAM" id="MobiDB-lite"/>
    </source>
</evidence>
<dbReference type="Gene3D" id="3.40.1810.10">
    <property type="entry name" value="Transcription factor, MADS-box"/>
    <property type="match status" value="1"/>
</dbReference>
<sequence length="262" mass="30009">MGRKKLAVRRIDNAATRQVTYAKRKDGIVKKANELAILCDTDVALIMFSPTGRLTGFASNGRVEDIFLRFVDRPDELRGGPINNEEFLSRRLKELKFEGEMLEKIAIQRFECKFELELELDLEEKLDKLNRRQRESVEKLRYYAPNVENINSVLEAGVYQQFLTSAIQRIQLSKAKLLGNQLVHERNENIELQGTTVQIEDVALVTENSIDGNQNRVNSTRDEDQSGTSLSVEPHLNLSFFEAQKQWNKLGNELSSSSLDNY</sequence>
<name>A0A2G9HBM0_9LAMI</name>
<keyword evidence="9" id="KW-1185">Reference proteome</keyword>
<feature type="region of interest" description="Disordered" evidence="6">
    <location>
        <begin position="210"/>
        <end position="230"/>
    </location>
</feature>
<keyword evidence="2" id="KW-0805">Transcription regulation</keyword>
<proteinExistence type="predicted"/>
<evidence type="ECO:0000256" key="2">
    <source>
        <dbReference type="ARBA" id="ARBA00023015"/>
    </source>
</evidence>
<protein>
    <submittedName>
        <fullName evidence="8">MADS box transcription factor</fullName>
    </submittedName>
</protein>
<dbReference type="Proteomes" id="UP000231279">
    <property type="component" value="Unassembled WGS sequence"/>
</dbReference>
<feature type="domain" description="MADS-box" evidence="7">
    <location>
        <begin position="1"/>
        <end position="61"/>
    </location>
</feature>
<evidence type="ECO:0000256" key="5">
    <source>
        <dbReference type="ARBA" id="ARBA00023242"/>
    </source>
</evidence>
<reference evidence="9" key="1">
    <citation type="journal article" date="2018" name="Gigascience">
        <title>Genome assembly of the Pink Ipe (Handroanthus impetiginosus, Bignoniaceae), a highly valued, ecologically keystone Neotropical timber forest tree.</title>
        <authorList>
            <person name="Silva-Junior O.B."/>
            <person name="Grattapaglia D."/>
            <person name="Novaes E."/>
            <person name="Collevatti R.G."/>
        </authorList>
    </citation>
    <scope>NUCLEOTIDE SEQUENCE [LARGE SCALE GENOMIC DNA]</scope>
    <source>
        <strain evidence="9">cv. UFG-1</strain>
    </source>
</reference>
<evidence type="ECO:0000256" key="1">
    <source>
        <dbReference type="ARBA" id="ARBA00004123"/>
    </source>
</evidence>
<dbReference type="InterPro" id="IPR050142">
    <property type="entry name" value="MADS-box/MEF2_TF"/>
</dbReference>
<dbReference type="InterPro" id="IPR002100">
    <property type="entry name" value="TF_MADSbox"/>
</dbReference>
<comment type="caution">
    <text evidence="8">The sequence shown here is derived from an EMBL/GenBank/DDBJ whole genome shotgun (WGS) entry which is preliminary data.</text>
</comment>
<dbReference type="SUPFAM" id="SSF55455">
    <property type="entry name" value="SRF-like"/>
    <property type="match status" value="1"/>
</dbReference>